<gene>
    <name evidence="1" type="ORF">POCTA_138.1.T0240002</name>
</gene>
<comment type="caution">
    <text evidence="1">The sequence shown here is derived from an EMBL/GenBank/DDBJ whole genome shotgun (WGS) entry which is preliminary data.</text>
</comment>
<evidence type="ECO:0000313" key="2">
    <source>
        <dbReference type="Proteomes" id="UP000683925"/>
    </source>
</evidence>
<reference evidence="1" key="1">
    <citation type="submission" date="2021-01" db="EMBL/GenBank/DDBJ databases">
        <authorList>
            <consortium name="Genoscope - CEA"/>
            <person name="William W."/>
        </authorList>
    </citation>
    <scope>NUCLEOTIDE SEQUENCE</scope>
</reference>
<dbReference type="AlphaFoldDB" id="A0A8S1TFY7"/>
<proteinExistence type="predicted"/>
<dbReference type="EMBL" id="CAJJDP010000024">
    <property type="protein sequence ID" value="CAD8150584.1"/>
    <property type="molecule type" value="Genomic_DNA"/>
</dbReference>
<dbReference type="OMA" id="QDDCIYF"/>
<protein>
    <submittedName>
        <fullName evidence="1">Uncharacterized protein</fullName>
    </submittedName>
</protein>
<accession>A0A8S1TFY7</accession>
<sequence length="136" mass="15980">MIMKAQLQITDPLEKKDFKKSTTLILTFFNQDDCIYFNEEDIEVLELYNRVQSPKIIDKAHFQFKQASQRGTFSSYGVGQMMQLSINNYQQQGVYSMFQDGKQQQQSARFQSYFNNLQQYMVQQLQLRTTQNGSGN</sequence>
<organism evidence="1 2">
    <name type="scientific">Paramecium octaurelia</name>
    <dbReference type="NCBI Taxonomy" id="43137"/>
    <lineage>
        <taxon>Eukaryota</taxon>
        <taxon>Sar</taxon>
        <taxon>Alveolata</taxon>
        <taxon>Ciliophora</taxon>
        <taxon>Intramacronucleata</taxon>
        <taxon>Oligohymenophorea</taxon>
        <taxon>Peniculida</taxon>
        <taxon>Parameciidae</taxon>
        <taxon>Paramecium</taxon>
    </lineage>
</organism>
<keyword evidence="2" id="KW-1185">Reference proteome</keyword>
<evidence type="ECO:0000313" key="1">
    <source>
        <dbReference type="EMBL" id="CAD8150584.1"/>
    </source>
</evidence>
<dbReference type="Proteomes" id="UP000683925">
    <property type="component" value="Unassembled WGS sequence"/>
</dbReference>
<name>A0A8S1TFY7_PAROT</name>